<dbReference type="InterPro" id="IPR039039">
    <property type="entry name" value="RAI1-like_fam"/>
</dbReference>
<dbReference type="AlphaFoldDB" id="A0A4U5PB65"/>
<dbReference type="GO" id="GO:0003723">
    <property type="term" value="F:RNA binding"/>
    <property type="evidence" value="ECO:0007669"/>
    <property type="project" value="UniProtKB-KW"/>
</dbReference>
<accession>A0A4U5PB65</accession>
<dbReference type="InterPro" id="IPR013961">
    <property type="entry name" value="RAI1"/>
</dbReference>
<dbReference type="EMBL" id="AZBU02000002">
    <property type="protein sequence ID" value="TKR93381.1"/>
    <property type="molecule type" value="Genomic_DNA"/>
</dbReference>
<dbReference type="PANTHER" id="PTHR12395:SF9">
    <property type="entry name" value="DECAPPING AND EXORIBONUCLEASE PROTEIN"/>
    <property type="match status" value="1"/>
</dbReference>
<dbReference type="STRING" id="34508.A0A4U5PB65"/>
<dbReference type="GO" id="GO:0046872">
    <property type="term" value="F:metal ion binding"/>
    <property type="evidence" value="ECO:0007669"/>
    <property type="project" value="UniProtKB-KW"/>
</dbReference>
<keyword evidence="2" id="KW-0540">Nuclease</keyword>
<evidence type="ECO:0000313" key="4">
    <source>
        <dbReference type="EMBL" id="TKR93381.1"/>
    </source>
</evidence>
<dbReference type="GO" id="GO:0110155">
    <property type="term" value="P:NAD-cap decapping"/>
    <property type="evidence" value="ECO:0007669"/>
    <property type="project" value="TreeGrafter"/>
</dbReference>
<gene>
    <name evidence="4" type="ORF">L596_007850</name>
</gene>
<dbReference type="EC" id="3.6.1.-" evidence="2"/>
<name>A0A4U5PB65_STECR</name>
<comment type="subcellular location">
    <subcellularLocation>
        <location evidence="2">Nucleus</location>
    </subcellularLocation>
</comment>
<feature type="domain" description="RAI1-like" evidence="3">
    <location>
        <begin position="27"/>
        <end position="348"/>
    </location>
</feature>
<dbReference type="PANTHER" id="PTHR12395">
    <property type="entry name" value="DOM-3 RELATED"/>
    <property type="match status" value="1"/>
</dbReference>
<dbReference type="GO" id="GO:0005829">
    <property type="term" value="C:cytosol"/>
    <property type="evidence" value="ECO:0007669"/>
    <property type="project" value="TreeGrafter"/>
</dbReference>
<dbReference type="Pfam" id="PF08652">
    <property type="entry name" value="RAI1"/>
    <property type="match status" value="1"/>
</dbReference>
<dbReference type="GO" id="GO:0004518">
    <property type="term" value="F:nuclease activity"/>
    <property type="evidence" value="ECO:0007669"/>
    <property type="project" value="UniProtKB-KW"/>
</dbReference>
<dbReference type="GO" id="GO:0000166">
    <property type="term" value="F:nucleotide binding"/>
    <property type="evidence" value="ECO:0007669"/>
    <property type="project" value="UniProtKB-KW"/>
</dbReference>
<protein>
    <recommendedName>
        <fullName evidence="2">Decapping nuclease</fullName>
        <ecNumber evidence="2">3.6.1.-</ecNumber>
    </recommendedName>
</protein>
<reference evidence="4 5" key="1">
    <citation type="journal article" date="2015" name="Genome Biol.">
        <title>Comparative genomics of Steinernema reveals deeply conserved gene regulatory networks.</title>
        <authorList>
            <person name="Dillman A.R."/>
            <person name="Macchietto M."/>
            <person name="Porter C.F."/>
            <person name="Rogers A."/>
            <person name="Williams B."/>
            <person name="Antoshechkin I."/>
            <person name="Lee M.M."/>
            <person name="Goodwin Z."/>
            <person name="Lu X."/>
            <person name="Lewis E.E."/>
            <person name="Goodrich-Blair H."/>
            <person name="Stock S.P."/>
            <person name="Adams B.J."/>
            <person name="Sternberg P.W."/>
            <person name="Mortazavi A."/>
        </authorList>
    </citation>
    <scope>NUCLEOTIDE SEQUENCE [LARGE SCALE GENOMIC DNA]</scope>
    <source>
        <strain evidence="4 5">ALL</strain>
    </source>
</reference>
<dbReference type="Proteomes" id="UP000298663">
    <property type="component" value="Unassembled WGS sequence"/>
</dbReference>
<reference evidence="4 5" key="2">
    <citation type="journal article" date="2019" name="G3 (Bethesda)">
        <title>Hybrid Assembly of the Genome of the Entomopathogenic Nematode Steinernema carpocapsae Identifies the X-Chromosome.</title>
        <authorList>
            <person name="Serra L."/>
            <person name="Macchietto M."/>
            <person name="Macias-Munoz A."/>
            <person name="McGill C.J."/>
            <person name="Rodriguez I.M."/>
            <person name="Rodriguez B."/>
            <person name="Murad R."/>
            <person name="Mortazavi A."/>
        </authorList>
    </citation>
    <scope>NUCLEOTIDE SEQUENCE [LARGE SCALE GENOMIC DNA]</scope>
    <source>
        <strain evidence="4 5">ALL</strain>
    </source>
</reference>
<keyword evidence="2" id="KW-0547">Nucleotide-binding</keyword>
<evidence type="ECO:0000313" key="5">
    <source>
        <dbReference type="Proteomes" id="UP000298663"/>
    </source>
</evidence>
<keyword evidence="2" id="KW-0479">Metal-binding</keyword>
<comment type="caution">
    <text evidence="4">The sequence shown here is derived from an EMBL/GenBank/DDBJ whole genome shotgun (WGS) entry which is preliminary data.</text>
</comment>
<dbReference type="OrthoDB" id="5853397at2759"/>
<comment type="function">
    <text evidence="2">Decapping enzyme for NAD-capped RNAs: specifically hydrolyzes the nicotinamide adenine dinucleotide (NAD) cap from a subset of RNAs by removing the entire NAD moiety from the 5'-end of an NAD-capped RNA.</text>
</comment>
<comment type="similarity">
    <text evidence="1 2">Belongs to the DXO/Dom3Z family.</text>
</comment>
<dbReference type="GO" id="GO:0005634">
    <property type="term" value="C:nucleus"/>
    <property type="evidence" value="ECO:0007669"/>
    <property type="project" value="UniProtKB-SubCell"/>
</dbReference>
<evidence type="ECO:0000256" key="2">
    <source>
        <dbReference type="RuleBase" id="RU367113"/>
    </source>
</evidence>
<sequence length="353" mass="40451">MVKTRKVSAKRGDYEGKGFPPVIPAQMVGEFSINRERQPIPGRSAMKYIYEPFVGTSGLGFDLNIGEDTFEGKDYSQKSCEDLDVLLRYLMLQTPRGGNLQKILHDSHLVCWRGTMTRLAAQLYETSEPFKMAACRYKGIVFLCEFRTAAKLERLRNQSQREKMMTYWGHKFEQYMTSSVRKMKPETSEPVSQMEEFTVVSKMIFGSTGLRLYMGCEMDAVDLDGRYVELKTHRESLTGGFWRFKAMKWWLQSYFAGVSSIVAGLRSDSGVIHTTERVPLSSFPSRGSGWKDSALIRFLEAVLSAIHESAMSEVEDQVIFLVERNPQAEKVSITRTDDPQYRFLSEEFLEHFA</sequence>
<comment type="cofactor">
    <cofactor evidence="2">
        <name>a divalent metal cation</name>
        <dbReference type="ChEBI" id="CHEBI:60240"/>
    </cofactor>
</comment>
<keyword evidence="5" id="KW-1185">Reference proteome</keyword>
<evidence type="ECO:0000256" key="1">
    <source>
        <dbReference type="ARBA" id="ARBA00006562"/>
    </source>
</evidence>
<evidence type="ECO:0000259" key="3">
    <source>
        <dbReference type="Pfam" id="PF08652"/>
    </source>
</evidence>
<organism evidence="4 5">
    <name type="scientific">Steinernema carpocapsae</name>
    <name type="common">Entomopathogenic nematode</name>
    <dbReference type="NCBI Taxonomy" id="34508"/>
    <lineage>
        <taxon>Eukaryota</taxon>
        <taxon>Metazoa</taxon>
        <taxon>Ecdysozoa</taxon>
        <taxon>Nematoda</taxon>
        <taxon>Chromadorea</taxon>
        <taxon>Rhabditida</taxon>
        <taxon>Tylenchina</taxon>
        <taxon>Panagrolaimomorpha</taxon>
        <taxon>Strongyloidoidea</taxon>
        <taxon>Steinernematidae</taxon>
        <taxon>Steinernema</taxon>
    </lineage>
</organism>
<dbReference type="GO" id="GO:0034353">
    <property type="term" value="F:mRNA 5'-diphosphatase activity"/>
    <property type="evidence" value="ECO:0007669"/>
    <property type="project" value="TreeGrafter"/>
</dbReference>
<keyword evidence="2" id="KW-0378">Hydrolase</keyword>
<keyword evidence="2" id="KW-0539">Nucleus</keyword>
<proteinExistence type="inferred from homology"/>
<dbReference type="GO" id="GO:0000956">
    <property type="term" value="P:nuclear-transcribed mRNA catabolic process"/>
    <property type="evidence" value="ECO:0007669"/>
    <property type="project" value="TreeGrafter"/>
</dbReference>
<keyword evidence="2" id="KW-0694">RNA-binding</keyword>